<keyword evidence="5" id="KW-1185">Reference proteome</keyword>
<gene>
    <name evidence="4" type="ORF">GCM10023235_30240</name>
</gene>
<feature type="DNA-binding region" description="OmpR/PhoB-type" evidence="2">
    <location>
        <begin position="281"/>
        <end position="374"/>
    </location>
</feature>
<dbReference type="NCBIfam" id="NF005568">
    <property type="entry name" value="PRK07239.1"/>
    <property type="match status" value="1"/>
</dbReference>
<evidence type="ECO:0000256" key="2">
    <source>
        <dbReference type="PROSITE-ProRule" id="PRU01091"/>
    </source>
</evidence>
<dbReference type="Gene3D" id="3.40.50.10090">
    <property type="match status" value="2"/>
</dbReference>
<dbReference type="InterPro" id="IPR039793">
    <property type="entry name" value="UROS/Hem4"/>
</dbReference>
<comment type="caution">
    <text evidence="4">The sequence shown here is derived from an EMBL/GenBank/DDBJ whole genome shotgun (WGS) entry which is preliminary data.</text>
</comment>
<keyword evidence="1 2" id="KW-0238">DNA-binding</keyword>
<dbReference type="SUPFAM" id="SSF69618">
    <property type="entry name" value="HemD-like"/>
    <property type="match status" value="1"/>
</dbReference>
<evidence type="ECO:0000259" key="3">
    <source>
        <dbReference type="PROSITE" id="PS51755"/>
    </source>
</evidence>
<dbReference type="RefSeq" id="WP_345697351.1">
    <property type="nucleotide sequence ID" value="NZ_BAABIS010000001.1"/>
</dbReference>
<organism evidence="4 5">
    <name type="scientific">Kitasatospora terrestris</name>
    <dbReference type="NCBI Taxonomy" id="258051"/>
    <lineage>
        <taxon>Bacteria</taxon>
        <taxon>Bacillati</taxon>
        <taxon>Actinomycetota</taxon>
        <taxon>Actinomycetes</taxon>
        <taxon>Kitasatosporales</taxon>
        <taxon>Streptomycetaceae</taxon>
        <taxon>Kitasatospora</taxon>
    </lineage>
</organism>
<dbReference type="InterPro" id="IPR016032">
    <property type="entry name" value="Sig_transdc_resp-reg_C-effctor"/>
</dbReference>
<dbReference type="SUPFAM" id="SSF46894">
    <property type="entry name" value="C-terminal effector domain of the bipartite response regulators"/>
    <property type="match status" value="1"/>
</dbReference>
<dbReference type="PROSITE" id="PS51755">
    <property type="entry name" value="OMPR_PHOB"/>
    <property type="match status" value="1"/>
</dbReference>
<dbReference type="Pfam" id="PF02602">
    <property type="entry name" value="HEM4"/>
    <property type="match status" value="1"/>
</dbReference>
<accession>A0ABP9DMF8</accession>
<dbReference type="InterPro" id="IPR036388">
    <property type="entry name" value="WH-like_DNA-bd_sf"/>
</dbReference>
<proteinExistence type="predicted"/>
<reference evidence="5" key="1">
    <citation type="journal article" date="2019" name="Int. J. Syst. Evol. Microbiol.">
        <title>The Global Catalogue of Microorganisms (GCM) 10K type strain sequencing project: providing services to taxonomists for standard genome sequencing and annotation.</title>
        <authorList>
            <consortium name="The Broad Institute Genomics Platform"/>
            <consortium name="The Broad Institute Genome Sequencing Center for Infectious Disease"/>
            <person name="Wu L."/>
            <person name="Ma J."/>
        </authorList>
    </citation>
    <scope>NUCLEOTIDE SEQUENCE [LARGE SCALE GENOMIC DNA]</scope>
    <source>
        <strain evidence="5">JCM 13006</strain>
    </source>
</reference>
<dbReference type="InterPro" id="IPR001867">
    <property type="entry name" value="OmpR/PhoB-type_DNA-bd"/>
</dbReference>
<dbReference type="PANTHER" id="PTHR40082">
    <property type="entry name" value="BLR5956 PROTEIN"/>
    <property type="match status" value="1"/>
</dbReference>
<dbReference type="Proteomes" id="UP001501752">
    <property type="component" value="Unassembled WGS sequence"/>
</dbReference>
<evidence type="ECO:0000313" key="4">
    <source>
        <dbReference type="EMBL" id="GAA4851175.1"/>
    </source>
</evidence>
<evidence type="ECO:0000256" key="1">
    <source>
        <dbReference type="ARBA" id="ARBA00023125"/>
    </source>
</evidence>
<dbReference type="InterPro" id="IPR003754">
    <property type="entry name" value="4pyrrol_synth_uPrphyn_synth"/>
</dbReference>
<name>A0ABP9DMF8_9ACTN</name>
<dbReference type="Pfam" id="PF00486">
    <property type="entry name" value="Trans_reg_C"/>
    <property type="match status" value="1"/>
</dbReference>
<dbReference type="SMART" id="SM00862">
    <property type="entry name" value="Trans_reg_C"/>
    <property type="match status" value="1"/>
</dbReference>
<evidence type="ECO:0000313" key="5">
    <source>
        <dbReference type="Proteomes" id="UP001501752"/>
    </source>
</evidence>
<dbReference type="EMBL" id="BAABIS010000001">
    <property type="protein sequence ID" value="GAA4851175.1"/>
    <property type="molecule type" value="Genomic_DNA"/>
</dbReference>
<dbReference type="CDD" id="cd00383">
    <property type="entry name" value="trans_reg_C"/>
    <property type="match status" value="1"/>
</dbReference>
<dbReference type="PANTHER" id="PTHR40082:SF1">
    <property type="entry name" value="BLR5956 PROTEIN"/>
    <property type="match status" value="1"/>
</dbReference>
<dbReference type="CDD" id="cd06578">
    <property type="entry name" value="HemD"/>
    <property type="match status" value="1"/>
</dbReference>
<dbReference type="InterPro" id="IPR036108">
    <property type="entry name" value="4pyrrol_syn_uPrphyn_synt_sf"/>
</dbReference>
<dbReference type="Gene3D" id="1.10.10.10">
    <property type="entry name" value="Winged helix-like DNA-binding domain superfamily/Winged helix DNA-binding domain"/>
    <property type="match status" value="1"/>
</dbReference>
<sequence length="383" mass="40537">MAEPTDQPTESAPPLSGWTIGITAARRADELTALLQRRGATVVRAPALRIVPLADDSDLLAATRTLVADPPDIAVATTGIGFRGWVEAAEGWGLGDDLIATLGKATVLARGPKAKGAIRAAGLREEWSPESESSAEVLERLLEQGVDGRRIAVQLHGAPLRGFIESLVAAGAEIVEVPVYRWLPPADLGPLDRLLDAVCNGSLDAVTFTSAPAAISLLERAEQRGLTAELLHALRRDVLPVCVGPVTAAPLEEQDVPTVWPERMRLGAMVQTLTAQLPDRARRLAVAGHALELRGQAALVDGELRPVPPAGMALLRALARRPGWVVPRAELLRALPGSGDDEHAVETAMARLRAALGTPRLIATVVKRGYRLAVEPVAEPGSY</sequence>
<protein>
    <submittedName>
        <fullName evidence="4">Uroporphyrinogen-III synthase</fullName>
    </submittedName>
</protein>
<feature type="domain" description="OmpR/PhoB-type" evidence="3">
    <location>
        <begin position="281"/>
        <end position="374"/>
    </location>
</feature>